<feature type="coiled-coil region" evidence="1">
    <location>
        <begin position="409"/>
        <end position="464"/>
    </location>
</feature>
<dbReference type="OrthoDB" id="9769353at2"/>
<evidence type="ECO:0000259" key="2">
    <source>
        <dbReference type="PROSITE" id="PS51736"/>
    </source>
</evidence>
<reference evidence="4 5" key="1">
    <citation type="submission" date="2015-09" db="EMBL/GenBank/DDBJ databases">
        <authorList>
            <consortium name="Pathogen Informatics"/>
        </authorList>
    </citation>
    <scope>NUCLEOTIDE SEQUENCE [LARGE SCALE GENOMIC DNA]</scope>
    <source>
        <strain evidence="4 5">2789STDY5834970</strain>
    </source>
</reference>
<proteinExistence type="predicted"/>
<dbReference type="Proteomes" id="UP000095649">
    <property type="component" value="Unassembled WGS sequence"/>
</dbReference>
<dbReference type="PANTHER" id="PTHR30461:SF23">
    <property type="entry name" value="DNA RECOMBINASE-RELATED"/>
    <property type="match status" value="1"/>
</dbReference>
<dbReference type="PANTHER" id="PTHR30461">
    <property type="entry name" value="DNA-INVERTASE FROM LAMBDOID PROPHAGE"/>
    <property type="match status" value="1"/>
</dbReference>
<dbReference type="Pfam" id="PF07508">
    <property type="entry name" value="Recombinase"/>
    <property type="match status" value="1"/>
</dbReference>
<dbReference type="InterPro" id="IPR050639">
    <property type="entry name" value="SSR_resolvase"/>
</dbReference>
<feature type="domain" description="Recombinase" evidence="3">
    <location>
        <begin position="158"/>
        <end position="284"/>
    </location>
</feature>
<dbReference type="GO" id="GO:0003677">
    <property type="term" value="F:DNA binding"/>
    <property type="evidence" value="ECO:0007669"/>
    <property type="project" value="InterPro"/>
</dbReference>
<dbReference type="InterPro" id="IPR011109">
    <property type="entry name" value="DNA_bind_recombinase_dom"/>
</dbReference>
<dbReference type="PROSITE" id="PS51737">
    <property type="entry name" value="RECOMBINASE_DNA_BIND"/>
    <property type="match status" value="1"/>
</dbReference>
<gene>
    <name evidence="4" type="primary">tnpR_2</name>
    <name evidence="4" type="ORF">ERS852582_00840</name>
</gene>
<dbReference type="Gene3D" id="3.40.50.1390">
    <property type="entry name" value="Resolvase, N-terminal catalytic domain"/>
    <property type="match status" value="1"/>
</dbReference>
<dbReference type="AlphaFoldDB" id="A0A173S6P0"/>
<sequence>MRVAVYARVSTEHEAQINALGNQLEWYKIEGSRHSDWEIVEVYVDQGITGTQAQKRPEFLHMIEDAKKGKFDLIITREVSRFARNTVDTLSYIRELKAVGVNLFFINDGINTATDYGELRLTIMSSLAQDESRKISERVKAGQEISREKHVLYGNGNILGYRRENGTYVPDPDQAQTVKLIYQMYSTGKVGLQKVAAELYRLGRLDASGHVSWDASKVSRVLHNATYKGCICYNKSHSDGYLTQKRVKNLDESSYVYVKGDFEPLVSEETWDRCQQILTSKSERVIDENGKKHKYMRNTPKSIWTAKLRCSCGAGFIQFKWRVNRDGAVIHGFQCYRRTRRPSISYLQEHGLDLSISCQIKAISEWKLDLMAAKVFEHLTFDKGKTVKEVYRILNRCMAEEKTVRISRKAMLEKSIAKQRERLDKYIDLCADGIITKQELMERRKGLDNQIADLQSQYESVEQEDERSGALDMKLISQKLDEWQRASKNDVDRELINSCVAQITPLTNEEFRWALDFQMSEVQARNAAAYTMDGFVEMARFSISFEEAKAFKASRNQGIRKNEWQDLTVVVGIWSKTQK</sequence>
<evidence type="ECO:0000313" key="5">
    <source>
        <dbReference type="Proteomes" id="UP000095649"/>
    </source>
</evidence>
<dbReference type="PROSITE" id="PS51736">
    <property type="entry name" value="RECOMBINASES_3"/>
    <property type="match status" value="1"/>
</dbReference>
<dbReference type="SUPFAM" id="SSF53041">
    <property type="entry name" value="Resolvase-like"/>
    <property type="match status" value="1"/>
</dbReference>
<organism evidence="4 5">
    <name type="scientific">Faecalibacterium prausnitzii</name>
    <dbReference type="NCBI Taxonomy" id="853"/>
    <lineage>
        <taxon>Bacteria</taxon>
        <taxon>Bacillati</taxon>
        <taxon>Bacillota</taxon>
        <taxon>Clostridia</taxon>
        <taxon>Eubacteriales</taxon>
        <taxon>Oscillospiraceae</taxon>
        <taxon>Faecalibacterium</taxon>
    </lineage>
</organism>
<dbReference type="InterPro" id="IPR038109">
    <property type="entry name" value="DNA_bind_recomb_sf"/>
</dbReference>
<feature type="domain" description="Resolvase/invertase-type recombinase catalytic" evidence="2">
    <location>
        <begin position="2"/>
        <end position="150"/>
    </location>
</feature>
<dbReference type="CDD" id="cd00338">
    <property type="entry name" value="Ser_Recombinase"/>
    <property type="match status" value="1"/>
</dbReference>
<evidence type="ECO:0000259" key="3">
    <source>
        <dbReference type="PROSITE" id="PS51737"/>
    </source>
</evidence>
<dbReference type="InterPro" id="IPR036162">
    <property type="entry name" value="Resolvase-like_N_sf"/>
</dbReference>
<protein>
    <submittedName>
        <fullName evidence="4">Transposon Tn3 resolvase</fullName>
    </submittedName>
</protein>
<evidence type="ECO:0000256" key="1">
    <source>
        <dbReference type="SAM" id="Coils"/>
    </source>
</evidence>
<evidence type="ECO:0000313" key="4">
    <source>
        <dbReference type="EMBL" id="CUM85487.1"/>
    </source>
</evidence>
<name>A0A173S6P0_9FIRM</name>
<dbReference type="InterPro" id="IPR006119">
    <property type="entry name" value="Resolv_N"/>
</dbReference>
<dbReference type="RefSeq" id="WP_055185463.1">
    <property type="nucleotide sequence ID" value="NZ_CYXN01000004.1"/>
</dbReference>
<dbReference type="GO" id="GO:0000150">
    <property type="term" value="F:DNA strand exchange activity"/>
    <property type="evidence" value="ECO:0007669"/>
    <property type="project" value="InterPro"/>
</dbReference>
<dbReference type="Pfam" id="PF00239">
    <property type="entry name" value="Resolvase"/>
    <property type="match status" value="1"/>
</dbReference>
<dbReference type="Gene3D" id="3.90.1750.20">
    <property type="entry name" value="Putative Large Serine Recombinase, Chain B, Domain 2"/>
    <property type="match status" value="1"/>
</dbReference>
<dbReference type="EMBL" id="CYXN01000004">
    <property type="protein sequence ID" value="CUM85487.1"/>
    <property type="molecule type" value="Genomic_DNA"/>
</dbReference>
<dbReference type="SMART" id="SM00857">
    <property type="entry name" value="Resolvase"/>
    <property type="match status" value="1"/>
</dbReference>
<keyword evidence="1" id="KW-0175">Coiled coil</keyword>
<accession>A0A173S6P0</accession>